<organism evidence="2 3">
    <name type="scientific">Bimuria novae-zelandiae CBS 107.79</name>
    <dbReference type="NCBI Taxonomy" id="1447943"/>
    <lineage>
        <taxon>Eukaryota</taxon>
        <taxon>Fungi</taxon>
        <taxon>Dikarya</taxon>
        <taxon>Ascomycota</taxon>
        <taxon>Pezizomycotina</taxon>
        <taxon>Dothideomycetes</taxon>
        <taxon>Pleosporomycetidae</taxon>
        <taxon>Pleosporales</taxon>
        <taxon>Massarineae</taxon>
        <taxon>Didymosphaeriaceae</taxon>
        <taxon>Bimuria</taxon>
    </lineage>
</organism>
<proteinExistence type="predicted"/>
<accession>A0A6A5UVB8</accession>
<name>A0A6A5UVB8_9PLEO</name>
<dbReference type="AlphaFoldDB" id="A0A6A5UVB8"/>
<gene>
    <name evidence="2" type="ORF">BU23DRAFT_558591</name>
</gene>
<feature type="region of interest" description="Disordered" evidence="1">
    <location>
        <begin position="34"/>
        <end position="92"/>
    </location>
</feature>
<sequence length="110" mass="11944">MSAIRGLAARHTPFAFSQRMTASAGFHRSALRAAGKESHLHDEGRADEVGKAKDEQLKKVQEGKGHWEEGLASDSESIVKADRGEAEASEETIKKLQEETAKLGGQKSRT</sequence>
<protein>
    <recommendedName>
        <fullName evidence="4">Mitochondrial carrier protein pet8</fullName>
    </recommendedName>
</protein>
<reference evidence="2" key="1">
    <citation type="journal article" date="2020" name="Stud. Mycol.">
        <title>101 Dothideomycetes genomes: a test case for predicting lifestyles and emergence of pathogens.</title>
        <authorList>
            <person name="Haridas S."/>
            <person name="Albert R."/>
            <person name="Binder M."/>
            <person name="Bloem J."/>
            <person name="Labutti K."/>
            <person name="Salamov A."/>
            <person name="Andreopoulos B."/>
            <person name="Baker S."/>
            <person name="Barry K."/>
            <person name="Bills G."/>
            <person name="Bluhm B."/>
            <person name="Cannon C."/>
            <person name="Castanera R."/>
            <person name="Culley D."/>
            <person name="Daum C."/>
            <person name="Ezra D."/>
            <person name="Gonzalez J."/>
            <person name="Henrissat B."/>
            <person name="Kuo A."/>
            <person name="Liang C."/>
            <person name="Lipzen A."/>
            <person name="Lutzoni F."/>
            <person name="Magnuson J."/>
            <person name="Mondo S."/>
            <person name="Nolan M."/>
            <person name="Ohm R."/>
            <person name="Pangilinan J."/>
            <person name="Park H.-J."/>
            <person name="Ramirez L."/>
            <person name="Alfaro M."/>
            <person name="Sun H."/>
            <person name="Tritt A."/>
            <person name="Yoshinaga Y."/>
            <person name="Zwiers L.-H."/>
            <person name="Turgeon B."/>
            <person name="Goodwin S."/>
            <person name="Spatafora J."/>
            <person name="Crous P."/>
            <person name="Grigoriev I."/>
        </authorList>
    </citation>
    <scope>NUCLEOTIDE SEQUENCE</scope>
    <source>
        <strain evidence="2">CBS 107.79</strain>
    </source>
</reference>
<feature type="compositionally biased region" description="Basic and acidic residues" evidence="1">
    <location>
        <begin position="77"/>
        <end position="92"/>
    </location>
</feature>
<dbReference type="OrthoDB" id="529205at2759"/>
<dbReference type="EMBL" id="ML976721">
    <property type="protein sequence ID" value="KAF1968360.1"/>
    <property type="molecule type" value="Genomic_DNA"/>
</dbReference>
<evidence type="ECO:0008006" key="4">
    <source>
        <dbReference type="Google" id="ProtNLM"/>
    </source>
</evidence>
<keyword evidence="3" id="KW-1185">Reference proteome</keyword>
<evidence type="ECO:0000313" key="3">
    <source>
        <dbReference type="Proteomes" id="UP000800036"/>
    </source>
</evidence>
<evidence type="ECO:0000313" key="2">
    <source>
        <dbReference type="EMBL" id="KAF1968360.1"/>
    </source>
</evidence>
<feature type="compositionally biased region" description="Basic and acidic residues" evidence="1">
    <location>
        <begin position="34"/>
        <end position="69"/>
    </location>
</feature>
<dbReference type="Proteomes" id="UP000800036">
    <property type="component" value="Unassembled WGS sequence"/>
</dbReference>
<evidence type="ECO:0000256" key="1">
    <source>
        <dbReference type="SAM" id="MobiDB-lite"/>
    </source>
</evidence>